<keyword evidence="1 2" id="KW-0807">Transducer</keyword>
<dbReference type="STRING" id="1612308.SAMN05444581_1292"/>
<dbReference type="AlphaFoldDB" id="A0A1I4CTB3"/>
<name>A0A1I4CTB3_9HYPH</name>
<accession>A0A1I4CTB3</accession>
<keyword evidence="3" id="KW-0175">Coiled coil</keyword>
<dbReference type="EMBL" id="FOSN01000029">
    <property type="protein sequence ID" value="SFK84528.1"/>
    <property type="molecule type" value="Genomic_DNA"/>
</dbReference>
<gene>
    <name evidence="5" type="ORF">SAMN05444581_1292</name>
</gene>
<dbReference type="GO" id="GO:0007165">
    <property type="term" value="P:signal transduction"/>
    <property type="evidence" value="ECO:0007669"/>
    <property type="project" value="UniProtKB-KW"/>
</dbReference>
<dbReference type="PANTHER" id="PTHR32089">
    <property type="entry name" value="METHYL-ACCEPTING CHEMOTAXIS PROTEIN MCPB"/>
    <property type="match status" value="1"/>
</dbReference>
<sequence length="642" mass="66124">MALVKSSKIAARALKTAPISGPSKPMPRAIPPAPAQMVGVTTPEALFERIAAATEELASGLTEASAAADQLRKSMEQIAGGAEEAAGASQEQLAAIKRIFDRLRTARAETDVLRRRTENVEALLGDAAERITASARAIENSAQRQAATIDIIVELERRAGDIGEITQTVSRISDQTSLLALNAAIEAARAGDHGRGFAVVADEVRALADSSDKSAQEVKRLAGDIQRDVGGIVGAVKKAAETSAMEAKAAVTVVETLEHRREDMRRIANGSEEMLTAALEAERAASEAQKGAEQVASAAVQQSAGAGEAQSAVQQQAKALDQGQAAARALAVVAETLRGGAAIASGAEQIGATAEELSATIQELSSAAAEIMVAVQQIDRGSQQQASATHETSAALVLIEKSAKLAQKTSGASTERVTQMEAGLKESRAAVARLVGGVGVGLADTRASVKTIVRSETVGRRIEKIVDAMALIAIQTSMLAVSGSVEAARAGDAGRGFAVVSNDIRSLAREASQNVERAKDTVRGILDQVATLKRDLEQVAANAEAEVQGNRAVFAALDRVDADLAALSTANRAILEGADIILVSVAETAAGARQIAAAAEQACNASRQAAAASTEQAHGADDLAAAIEEIASLADALMPRHE</sequence>
<dbReference type="Gene3D" id="1.10.287.950">
    <property type="entry name" value="Methyl-accepting chemotaxis protein"/>
    <property type="match status" value="2"/>
</dbReference>
<dbReference type="PANTHER" id="PTHR32089:SF112">
    <property type="entry name" value="LYSOZYME-LIKE PROTEIN-RELATED"/>
    <property type="match status" value="1"/>
</dbReference>
<evidence type="ECO:0000259" key="4">
    <source>
        <dbReference type="PROSITE" id="PS50111"/>
    </source>
</evidence>
<organism evidence="5 6">
    <name type="scientific">Methylocapsa palsarum</name>
    <dbReference type="NCBI Taxonomy" id="1612308"/>
    <lineage>
        <taxon>Bacteria</taxon>
        <taxon>Pseudomonadati</taxon>
        <taxon>Pseudomonadota</taxon>
        <taxon>Alphaproteobacteria</taxon>
        <taxon>Hyphomicrobiales</taxon>
        <taxon>Beijerinckiaceae</taxon>
        <taxon>Methylocapsa</taxon>
    </lineage>
</organism>
<dbReference type="SMART" id="SM00283">
    <property type="entry name" value="MA"/>
    <property type="match status" value="2"/>
</dbReference>
<evidence type="ECO:0000256" key="2">
    <source>
        <dbReference type="PROSITE-ProRule" id="PRU00284"/>
    </source>
</evidence>
<dbReference type="Pfam" id="PF00015">
    <property type="entry name" value="MCPsignal"/>
    <property type="match status" value="2"/>
</dbReference>
<protein>
    <submittedName>
        <fullName evidence="5">Methyl-accepting chemotaxis protein</fullName>
    </submittedName>
</protein>
<evidence type="ECO:0000256" key="1">
    <source>
        <dbReference type="ARBA" id="ARBA00023224"/>
    </source>
</evidence>
<dbReference type="PROSITE" id="PS50111">
    <property type="entry name" value="CHEMOTAXIS_TRANSDUC_2"/>
    <property type="match status" value="2"/>
</dbReference>
<proteinExistence type="predicted"/>
<feature type="domain" description="Methyl-accepting transducer" evidence="4">
    <location>
        <begin position="60"/>
        <end position="303"/>
    </location>
</feature>
<dbReference type="GO" id="GO:0016020">
    <property type="term" value="C:membrane"/>
    <property type="evidence" value="ECO:0007669"/>
    <property type="project" value="UniProtKB-SubCell"/>
</dbReference>
<evidence type="ECO:0000313" key="5">
    <source>
        <dbReference type="EMBL" id="SFK84528.1"/>
    </source>
</evidence>
<evidence type="ECO:0000256" key="3">
    <source>
        <dbReference type="SAM" id="Coils"/>
    </source>
</evidence>
<dbReference type="Proteomes" id="UP000198755">
    <property type="component" value="Unassembled WGS sequence"/>
</dbReference>
<evidence type="ECO:0000313" key="6">
    <source>
        <dbReference type="Proteomes" id="UP000198755"/>
    </source>
</evidence>
<dbReference type="SUPFAM" id="SSF58104">
    <property type="entry name" value="Methyl-accepting chemotaxis protein (MCP) signaling domain"/>
    <property type="match status" value="2"/>
</dbReference>
<keyword evidence="6" id="KW-1185">Reference proteome</keyword>
<feature type="coiled-coil region" evidence="3">
    <location>
        <begin position="508"/>
        <end position="546"/>
    </location>
</feature>
<dbReference type="InterPro" id="IPR004089">
    <property type="entry name" value="MCPsignal_dom"/>
</dbReference>
<reference evidence="5 6" key="1">
    <citation type="submission" date="2016-10" db="EMBL/GenBank/DDBJ databases">
        <authorList>
            <person name="de Groot N.N."/>
        </authorList>
    </citation>
    <scope>NUCLEOTIDE SEQUENCE [LARGE SCALE GENOMIC DNA]</scope>
    <source>
        <strain evidence="5 6">NE2</strain>
    </source>
</reference>
<feature type="domain" description="Methyl-accepting transducer" evidence="4">
    <location>
        <begin position="360"/>
        <end position="631"/>
    </location>
</feature>